<name>A0A241XPM7_PSEAI</name>
<comment type="caution">
    <text evidence="1">The sequence shown here is derived from an EMBL/GenBank/DDBJ whole genome shotgun (WGS) entry which is preliminary data.</text>
</comment>
<protein>
    <recommendedName>
        <fullName evidence="3">Toxin SymE-like domain-containing protein</fullName>
    </recommendedName>
</protein>
<organism evidence="1 2">
    <name type="scientific">Pseudomonas aeruginosa</name>
    <dbReference type="NCBI Taxonomy" id="287"/>
    <lineage>
        <taxon>Bacteria</taxon>
        <taxon>Pseudomonadati</taxon>
        <taxon>Pseudomonadota</taxon>
        <taxon>Gammaproteobacteria</taxon>
        <taxon>Pseudomonadales</taxon>
        <taxon>Pseudomonadaceae</taxon>
        <taxon>Pseudomonas</taxon>
    </lineage>
</organism>
<evidence type="ECO:0008006" key="3">
    <source>
        <dbReference type="Google" id="ProtNLM"/>
    </source>
</evidence>
<sequence length="84" mass="9569">MRRRGNPGAPLDERDGNRLAPRINLRGYWLQRPGFEDRTRTRVRQGGLAITAERGEGTPPRWTEASLRRRRQGGGWLSQSPFAA</sequence>
<evidence type="ECO:0000313" key="2">
    <source>
        <dbReference type="Proteomes" id="UP000194857"/>
    </source>
</evidence>
<dbReference type="EMBL" id="NFFZ01000007">
    <property type="protein sequence ID" value="OTI61262.1"/>
    <property type="molecule type" value="Genomic_DNA"/>
</dbReference>
<gene>
    <name evidence="1" type="ORF">CAZ10_15400</name>
</gene>
<dbReference type="Proteomes" id="UP000194857">
    <property type="component" value="Unassembled WGS sequence"/>
</dbReference>
<accession>A0A241XPM7</accession>
<proteinExistence type="predicted"/>
<reference evidence="1 2" key="1">
    <citation type="submission" date="2017-05" db="EMBL/GenBank/DDBJ databases">
        <authorList>
            <person name="Song R."/>
            <person name="Chenine A.L."/>
            <person name="Ruprecht R.M."/>
        </authorList>
    </citation>
    <scope>NUCLEOTIDE SEQUENCE [LARGE SCALE GENOMIC DNA]</scope>
    <source>
        <strain evidence="1 2">S567_C10_BS</strain>
    </source>
</reference>
<evidence type="ECO:0000313" key="1">
    <source>
        <dbReference type="EMBL" id="OTI61262.1"/>
    </source>
</evidence>
<dbReference type="AlphaFoldDB" id="A0A241XPM7"/>